<dbReference type="AlphaFoldDB" id="A0A7M7ITM7"/>
<evidence type="ECO:0000256" key="1">
    <source>
        <dbReference type="ARBA" id="ARBA00004123"/>
    </source>
</evidence>
<dbReference type="GO" id="GO:0005634">
    <property type="term" value="C:nucleus"/>
    <property type="evidence" value="ECO:0007669"/>
    <property type="project" value="UniProtKB-SubCell"/>
</dbReference>
<accession>A0A7M7ITM7</accession>
<dbReference type="SMR" id="A0A7M7ITM7"/>
<comment type="subcellular location">
    <subcellularLocation>
        <location evidence="1">Nucleus</location>
    </subcellularLocation>
</comment>
<dbReference type="EnsemblMetazoa" id="XM_016989023">
    <property type="protein sequence ID" value="XP_016844512"/>
    <property type="gene ID" value="LOC100118855"/>
</dbReference>
<name>A0A7M7ITM7_NASVI</name>
<dbReference type="Proteomes" id="UP000002358">
    <property type="component" value="Chromosome 1"/>
</dbReference>
<gene>
    <name evidence="3" type="primary">100118855</name>
</gene>
<protein>
    <recommendedName>
        <fullName evidence="2">Myb-like domain-containing protein</fullName>
    </recommendedName>
</protein>
<dbReference type="SMART" id="SM00717">
    <property type="entry name" value="SANT"/>
    <property type="match status" value="1"/>
</dbReference>
<evidence type="ECO:0000259" key="2">
    <source>
        <dbReference type="SMART" id="SM00717"/>
    </source>
</evidence>
<dbReference type="InterPro" id="IPR001005">
    <property type="entry name" value="SANT/Myb"/>
</dbReference>
<reference evidence="3" key="1">
    <citation type="submission" date="2021-01" db="UniProtKB">
        <authorList>
            <consortium name="EnsemblMetazoa"/>
        </authorList>
    </citation>
    <scope>IDENTIFICATION</scope>
</reference>
<evidence type="ECO:0000313" key="3">
    <source>
        <dbReference type="EnsemblMetazoa" id="XP_016844512"/>
    </source>
</evidence>
<dbReference type="InterPro" id="IPR009057">
    <property type="entry name" value="Homeodomain-like_sf"/>
</dbReference>
<feature type="domain" description="Myb-like" evidence="2">
    <location>
        <begin position="19"/>
        <end position="68"/>
    </location>
</feature>
<dbReference type="InParanoid" id="A0A7M7ITM7"/>
<evidence type="ECO:0000313" key="4">
    <source>
        <dbReference type="Proteomes" id="UP000002358"/>
    </source>
</evidence>
<keyword evidence="4" id="KW-1185">Reference proteome</keyword>
<dbReference type="SUPFAM" id="SSF46689">
    <property type="entry name" value="Homeodomain-like"/>
    <property type="match status" value="1"/>
</dbReference>
<sequence length="189" mass="22007">MSRSKMSEGKSEKQYTYLKKKRWTEGEKRILLRGLKQYGSEDIQNIQQLLPQKSTTSILNMIRKYQAIAELGKKEVNSPLDVWLRSGIFDKEKNFTAEAMLFISMFEDHPPPEETAGFDLKQAYNFLYEALNGRVMTTLPQKTGEMLRDLICTRDKEVGTSDSTATTDYLLKKLYTKDSDRCYKKRKTF</sequence>
<dbReference type="CDD" id="cd00167">
    <property type="entry name" value="SANT"/>
    <property type="match status" value="1"/>
</dbReference>
<dbReference type="Gene3D" id="1.10.10.60">
    <property type="entry name" value="Homeodomain-like"/>
    <property type="match status" value="1"/>
</dbReference>
<dbReference type="OrthoDB" id="8186615at2759"/>
<proteinExistence type="predicted"/>
<organism evidence="3 4">
    <name type="scientific">Nasonia vitripennis</name>
    <name type="common">Parasitic wasp</name>
    <dbReference type="NCBI Taxonomy" id="7425"/>
    <lineage>
        <taxon>Eukaryota</taxon>
        <taxon>Metazoa</taxon>
        <taxon>Ecdysozoa</taxon>
        <taxon>Arthropoda</taxon>
        <taxon>Hexapoda</taxon>
        <taxon>Insecta</taxon>
        <taxon>Pterygota</taxon>
        <taxon>Neoptera</taxon>
        <taxon>Endopterygota</taxon>
        <taxon>Hymenoptera</taxon>
        <taxon>Apocrita</taxon>
        <taxon>Proctotrupomorpha</taxon>
        <taxon>Chalcidoidea</taxon>
        <taxon>Pteromalidae</taxon>
        <taxon>Pteromalinae</taxon>
        <taxon>Nasonia</taxon>
    </lineage>
</organism>